<evidence type="ECO:0000313" key="4">
    <source>
        <dbReference type="EMBL" id="KAK3088417.1"/>
    </source>
</evidence>
<feature type="repeat" description="LDL-receptor class B" evidence="1">
    <location>
        <begin position="183"/>
        <end position="225"/>
    </location>
</feature>
<feature type="repeat" description="LDL-receptor class B" evidence="1">
    <location>
        <begin position="136"/>
        <end position="182"/>
    </location>
</feature>
<feature type="transmembrane region" description="Helical" evidence="3">
    <location>
        <begin position="305"/>
        <end position="328"/>
    </location>
</feature>
<keyword evidence="5" id="KW-1185">Reference proteome</keyword>
<evidence type="ECO:0000313" key="5">
    <source>
        <dbReference type="Proteomes" id="UP001186944"/>
    </source>
</evidence>
<keyword evidence="3" id="KW-1133">Transmembrane helix</keyword>
<accession>A0AA88XMZ5</accession>
<name>A0AA88XMZ5_PINIB</name>
<proteinExistence type="predicted"/>
<dbReference type="Proteomes" id="UP001186944">
    <property type="component" value="Unassembled WGS sequence"/>
</dbReference>
<organism evidence="4 5">
    <name type="scientific">Pinctada imbricata</name>
    <name type="common">Atlantic pearl-oyster</name>
    <name type="synonym">Pinctada martensii</name>
    <dbReference type="NCBI Taxonomy" id="66713"/>
    <lineage>
        <taxon>Eukaryota</taxon>
        <taxon>Metazoa</taxon>
        <taxon>Spiralia</taxon>
        <taxon>Lophotrochozoa</taxon>
        <taxon>Mollusca</taxon>
        <taxon>Bivalvia</taxon>
        <taxon>Autobranchia</taxon>
        <taxon>Pteriomorphia</taxon>
        <taxon>Pterioida</taxon>
        <taxon>Pterioidea</taxon>
        <taxon>Pteriidae</taxon>
        <taxon>Pinctada</taxon>
    </lineage>
</organism>
<dbReference type="InterPro" id="IPR050778">
    <property type="entry name" value="Cueball_EGF_LRP_Nidogen"/>
</dbReference>
<dbReference type="PROSITE" id="PS51120">
    <property type="entry name" value="LDLRB"/>
    <property type="match status" value="3"/>
</dbReference>
<keyword evidence="3" id="KW-0472">Membrane</keyword>
<feature type="repeat" description="LDL-receptor class B" evidence="1">
    <location>
        <begin position="45"/>
        <end position="87"/>
    </location>
</feature>
<feature type="compositionally biased region" description="Basic and acidic residues" evidence="2">
    <location>
        <begin position="364"/>
        <end position="373"/>
    </location>
</feature>
<evidence type="ECO:0000256" key="3">
    <source>
        <dbReference type="SAM" id="Phobius"/>
    </source>
</evidence>
<dbReference type="InterPro" id="IPR011042">
    <property type="entry name" value="6-blade_b-propeller_TolB-like"/>
</dbReference>
<evidence type="ECO:0000256" key="1">
    <source>
        <dbReference type="PROSITE-ProRule" id="PRU00461"/>
    </source>
</evidence>
<dbReference type="PANTHER" id="PTHR46513:SF44">
    <property type="entry name" value="LDL RECEPTOR RELATED PROTEIN 4"/>
    <property type="match status" value="1"/>
</dbReference>
<dbReference type="SMART" id="SM00135">
    <property type="entry name" value="LY"/>
    <property type="match status" value="3"/>
</dbReference>
<gene>
    <name evidence="4" type="ORF">FSP39_018917</name>
</gene>
<dbReference type="AlphaFoldDB" id="A0AA88XMZ5"/>
<dbReference type="PANTHER" id="PTHR46513">
    <property type="entry name" value="VITELLOGENIN RECEPTOR-LIKE PROTEIN-RELATED-RELATED"/>
    <property type="match status" value="1"/>
</dbReference>
<sequence length="413" mass="46268">MNNFALTVDYRHRKIFQIDINNGSNINAIDLDESARPVAATYFNQHIYWSDYETDKLHMSNMSGGNTSTIYNMELSLCFSLAVDPSTGNVYYVGVPYTRPTKPAYLAVVHPGTSKHKRLLDEIEIAGGIALYPSKGLMFWSDQGDDDYSGRIERASMDGKNRKSLFPYGLPHPVSIAVGYRENKIYWTDALDDSINYCDLDGSNKGVLYNDVNVRMNHIAVGPSNVFYNAHNVQRVMKLNKNTEKPQVWMNKQPEMGRLESLDVFVDGYSIPGEKTLITSTVAPIITTLMPGVMENLSQISSGTFAGVIVAVVSIFMIIILGLIFVMFRRRALKMPSNGKFLSARSIPPLENIIVSRDGDFDHLDEKDTHEPKSSNGTPALADDGMENPLYFEKNTERKNKNPYVTTIDVSKM</sequence>
<reference evidence="4" key="1">
    <citation type="submission" date="2019-08" db="EMBL/GenBank/DDBJ databases">
        <title>The improved chromosome-level genome for the pearl oyster Pinctada fucata martensii using PacBio sequencing and Hi-C.</title>
        <authorList>
            <person name="Zheng Z."/>
        </authorList>
    </citation>
    <scope>NUCLEOTIDE SEQUENCE</scope>
    <source>
        <strain evidence="4">ZZ-2019</strain>
        <tissue evidence="4">Adductor muscle</tissue>
    </source>
</reference>
<dbReference type="EMBL" id="VSWD01000011">
    <property type="protein sequence ID" value="KAK3088417.1"/>
    <property type="molecule type" value="Genomic_DNA"/>
</dbReference>
<dbReference type="Gene3D" id="2.120.10.30">
    <property type="entry name" value="TolB, C-terminal domain"/>
    <property type="match status" value="1"/>
</dbReference>
<dbReference type="InterPro" id="IPR000033">
    <property type="entry name" value="LDLR_classB_rpt"/>
</dbReference>
<comment type="caution">
    <text evidence="4">The sequence shown here is derived from an EMBL/GenBank/DDBJ whole genome shotgun (WGS) entry which is preliminary data.</text>
</comment>
<feature type="region of interest" description="Disordered" evidence="2">
    <location>
        <begin position="364"/>
        <end position="387"/>
    </location>
</feature>
<dbReference type="SUPFAM" id="SSF63825">
    <property type="entry name" value="YWTD domain"/>
    <property type="match status" value="1"/>
</dbReference>
<keyword evidence="3" id="KW-0812">Transmembrane</keyword>
<evidence type="ECO:0000256" key="2">
    <source>
        <dbReference type="SAM" id="MobiDB-lite"/>
    </source>
</evidence>
<protein>
    <submittedName>
        <fullName evidence="4">Uncharacterized protein</fullName>
    </submittedName>
</protein>